<comment type="pathway">
    <text evidence="1">Cofactor biosynthesis; tetrahydrofolylpolyglutamate biosynthesis.</text>
</comment>
<dbReference type="AlphaFoldDB" id="A0A9W6ZUS1"/>
<comment type="caution">
    <text evidence="13">The sequence shown here is derived from an EMBL/GenBank/DDBJ whole genome shotgun (WGS) entry which is preliminary data.</text>
</comment>
<organism evidence="13 14">
    <name type="scientific">Triparma laevis f. longispina</name>
    <dbReference type="NCBI Taxonomy" id="1714387"/>
    <lineage>
        <taxon>Eukaryota</taxon>
        <taxon>Sar</taxon>
        <taxon>Stramenopiles</taxon>
        <taxon>Ochrophyta</taxon>
        <taxon>Bolidophyceae</taxon>
        <taxon>Parmales</taxon>
        <taxon>Triparmaceae</taxon>
        <taxon>Triparma</taxon>
    </lineage>
</organism>
<evidence type="ECO:0000256" key="1">
    <source>
        <dbReference type="ARBA" id="ARBA00005150"/>
    </source>
</evidence>
<dbReference type="Gene3D" id="3.40.1190.10">
    <property type="entry name" value="Mur-like, catalytic domain"/>
    <property type="match status" value="1"/>
</dbReference>
<dbReference type="Proteomes" id="UP001165122">
    <property type="component" value="Unassembled WGS sequence"/>
</dbReference>
<dbReference type="InterPro" id="IPR001645">
    <property type="entry name" value="Folylpolyglutamate_synth"/>
</dbReference>
<evidence type="ECO:0000313" key="13">
    <source>
        <dbReference type="EMBL" id="GMH58406.1"/>
    </source>
</evidence>
<comment type="catalytic activity">
    <reaction evidence="12">
        <text>(6S)-5,6,7,8-tetrahydrofolyl-(gamma-L-Glu)(n) + L-glutamate + ATP = (6S)-5,6,7,8-tetrahydrofolyl-(gamma-L-Glu)(n+1) + ADP + phosphate + H(+)</text>
        <dbReference type="Rhea" id="RHEA:10580"/>
        <dbReference type="Rhea" id="RHEA-COMP:14738"/>
        <dbReference type="Rhea" id="RHEA-COMP:14740"/>
        <dbReference type="ChEBI" id="CHEBI:15378"/>
        <dbReference type="ChEBI" id="CHEBI:29985"/>
        <dbReference type="ChEBI" id="CHEBI:30616"/>
        <dbReference type="ChEBI" id="CHEBI:43474"/>
        <dbReference type="ChEBI" id="CHEBI:141005"/>
        <dbReference type="ChEBI" id="CHEBI:456216"/>
        <dbReference type="EC" id="6.3.2.17"/>
    </reaction>
</comment>
<evidence type="ECO:0000256" key="11">
    <source>
        <dbReference type="ARBA" id="ARBA00030876"/>
    </source>
</evidence>
<keyword evidence="4" id="KW-0554">One-carbon metabolism</keyword>
<reference evidence="14" key="1">
    <citation type="journal article" date="2023" name="Commun. Biol.">
        <title>Genome analysis of Parmales, the sister group of diatoms, reveals the evolutionary specialization of diatoms from phago-mixotrophs to photoautotrophs.</title>
        <authorList>
            <person name="Ban H."/>
            <person name="Sato S."/>
            <person name="Yoshikawa S."/>
            <person name="Yamada K."/>
            <person name="Nakamura Y."/>
            <person name="Ichinomiya M."/>
            <person name="Sato N."/>
            <person name="Blanc-Mathieu R."/>
            <person name="Endo H."/>
            <person name="Kuwata A."/>
            <person name="Ogata H."/>
        </authorList>
    </citation>
    <scope>NUCLEOTIDE SEQUENCE [LARGE SCALE GENOMIC DNA]</scope>
    <source>
        <strain evidence="14">NIES 3700</strain>
    </source>
</reference>
<keyword evidence="7" id="KW-0547">Nucleotide-binding</keyword>
<keyword evidence="5" id="KW-0436">Ligase</keyword>
<dbReference type="InterPro" id="IPR036615">
    <property type="entry name" value="Mur_ligase_C_dom_sf"/>
</dbReference>
<name>A0A9W6ZUS1_9STRA</name>
<dbReference type="InterPro" id="IPR036565">
    <property type="entry name" value="Mur-like_cat_sf"/>
</dbReference>
<evidence type="ECO:0000256" key="4">
    <source>
        <dbReference type="ARBA" id="ARBA00022563"/>
    </source>
</evidence>
<evidence type="ECO:0000256" key="8">
    <source>
        <dbReference type="ARBA" id="ARBA00022840"/>
    </source>
</evidence>
<sequence length="491" mass="54112">MDVSSTQPRLPGSSIVSLYAQIAKSKEDINASASHRKGTVEEMRFYLRSLSLSYARPLTPHPKILHITGTKGKGSTTCMAESLIRLKHGQHTAMFTSPHLISPRERIQLNGLPISEAEFDAAYWHVFDTLESNRTPEQTLRTHPGYFRFLTLVALHVFSTHVFPDGNKVDVILLEVGMGGRYDPTNVFEYVDACAVTKLDLDHTRILGDTLEKIAWEKGGIMKPHSRCFSPHQEPKPTDTLKECSTDTNTTLTFIDDPLSVVDPSWNLGLKGSFQRENAAIAVMLTRSITGGDVTAGVDPAEGAALEEARWPGRCQRVEVGDISFLLDGAHTEKSMEVCLDWFCEETDREAGRPTVLLFNCSHERSPITLLELIKSCRKTFEKVIFSPSDTERPSAITKPTASELLRREVDEETAAQEAKANWQETLAAVWTEINGGGDVASCVNLEEAITMIKKERGEGMVLCTGSLYIVGSVLNSVGWSWGEAATAVGD</sequence>
<dbReference type="OrthoDB" id="5212574at2759"/>
<keyword evidence="6" id="KW-0479">Metal-binding</keyword>
<keyword evidence="8" id="KW-0067">ATP-binding</keyword>
<dbReference type="GO" id="GO:0005524">
    <property type="term" value="F:ATP binding"/>
    <property type="evidence" value="ECO:0007669"/>
    <property type="project" value="UniProtKB-KW"/>
</dbReference>
<dbReference type="PANTHER" id="PTHR11136">
    <property type="entry name" value="FOLYLPOLYGLUTAMATE SYNTHASE-RELATED"/>
    <property type="match status" value="1"/>
</dbReference>
<protein>
    <recommendedName>
        <fullName evidence="3">tetrahydrofolate synthase</fullName>
        <ecNumber evidence="3">6.3.2.17</ecNumber>
    </recommendedName>
    <alternativeName>
        <fullName evidence="11">Folylpoly-gamma-glutamate synthetase</fullName>
    </alternativeName>
    <alternativeName>
        <fullName evidence="10">Tetrahydrofolylpolyglutamate synthase</fullName>
    </alternativeName>
</protein>
<dbReference type="GO" id="GO:0005739">
    <property type="term" value="C:mitochondrion"/>
    <property type="evidence" value="ECO:0007669"/>
    <property type="project" value="TreeGrafter"/>
</dbReference>
<dbReference type="GO" id="GO:0046872">
    <property type="term" value="F:metal ion binding"/>
    <property type="evidence" value="ECO:0007669"/>
    <property type="project" value="UniProtKB-KW"/>
</dbReference>
<proteinExistence type="inferred from homology"/>
<evidence type="ECO:0000256" key="7">
    <source>
        <dbReference type="ARBA" id="ARBA00022741"/>
    </source>
</evidence>
<evidence type="ECO:0000256" key="5">
    <source>
        <dbReference type="ARBA" id="ARBA00022598"/>
    </source>
</evidence>
<dbReference type="EC" id="6.3.2.17" evidence="3"/>
<gene>
    <name evidence="13" type="ORF">TrLO_g7380</name>
</gene>
<dbReference type="EMBL" id="BRXW01000478">
    <property type="protein sequence ID" value="GMH58406.1"/>
    <property type="molecule type" value="Genomic_DNA"/>
</dbReference>
<dbReference type="SUPFAM" id="SSF53244">
    <property type="entry name" value="MurD-like peptide ligases, peptide-binding domain"/>
    <property type="match status" value="1"/>
</dbReference>
<evidence type="ECO:0000256" key="10">
    <source>
        <dbReference type="ARBA" id="ARBA00030592"/>
    </source>
</evidence>
<dbReference type="GO" id="GO:0005829">
    <property type="term" value="C:cytosol"/>
    <property type="evidence" value="ECO:0007669"/>
    <property type="project" value="TreeGrafter"/>
</dbReference>
<dbReference type="PANTHER" id="PTHR11136:SF5">
    <property type="entry name" value="FOLYLPOLYGLUTAMATE SYNTHASE, MITOCHONDRIAL"/>
    <property type="match status" value="1"/>
</dbReference>
<evidence type="ECO:0000256" key="2">
    <source>
        <dbReference type="ARBA" id="ARBA00008276"/>
    </source>
</evidence>
<dbReference type="NCBIfam" id="TIGR01499">
    <property type="entry name" value="folC"/>
    <property type="match status" value="1"/>
</dbReference>
<evidence type="ECO:0000313" key="14">
    <source>
        <dbReference type="Proteomes" id="UP001165122"/>
    </source>
</evidence>
<evidence type="ECO:0000256" key="9">
    <source>
        <dbReference type="ARBA" id="ARBA00022842"/>
    </source>
</evidence>
<comment type="similarity">
    <text evidence="2">Belongs to the folylpolyglutamate synthase family.</text>
</comment>
<evidence type="ECO:0000256" key="6">
    <source>
        <dbReference type="ARBA" id="ARBA00022723"/>
    </source>
</evidence>
<accession>A0A9W6ZUS1</accession>
<keyword evidence="9" id="KW-0460">Magnesium</keyword>
<dbReference type="GO" id="GO:0004326">
    <property type="term" value="F:tetrahydrofolylpolyglutamate synthase activity"/>
    <property type="evidence" value="ECO:0007669"/>
    <property type="project" value="UniProtKB-EC"/>
</dbReference>
<dbReference type="SUPFAM" id="SSF53623">
    <property type="entry name" value="MurD-like peptide ligases, catalytic domain"/>
    <property type="match status" value="1"/>
</dbReference>
<evidence type="ECO:0000256" key="3">
    <source>
        <dbReference type="ARBA" id="ARBA00013025"/>
    </source>
</evidence>
<dbReference type="GO" id="GO:0006730">
    <property type="term" value="P:one-carbon metabolic process"/>
    <property type="evidence" value="ECO:0007669"/>
    <property type="project" value="UniProtKB-KW"/>
</dbReference>
<keyword evidence="14" id="KW-1185">Reference proteome</keyword>
<evidence type="ECO:0000256" key="12">
    <source>
        <dbReference type="ARBA" id="ARBA00047493"/>
    </source>
</evidence>
<dbReference type="Gene3D" id="3.90.190.20">
    <property type="entry name" value="Mur ligase, C-terminal domain"/>
    <property type="match status" value="1"/>
</dbReference>